<dbReference type="InterPro" id="IPR036440">
    <property type="entry name" value="Peptidase_C15-like_sf"/>
</dbReference>
<dbReference type="InterPro" id="IPR016125">
    <property type="entry name" value="Peptidase_C15-like"/>
</dbReference>
<comment type="similarity">
    <text evidence="1">Belongs to the peptidase C15 family.</text>
</comment>
<evidence type="ECO:0000313" key="6">
    <source>
        <dbReference type="EMBL" id="KAK0170436.1"/>
    </source>
</evidence>
<organism evidence="6 7">
    <name type="scientific">Microctonus aethiopoides</name>
    <dbReference type="NCBI Taxonomy" id="144406"/>
    <lineage>
        <taxon>Eukaryota</taxon>
        <taxon>Metazoa</taxon>
        <taxon>Ecdysozoa</taxon>
        <taxon>Arthropoda</taxon>
        <taxon>Hexapoda</taxon>
        <taxon>Insecta</taxon>
        <taxon>Pterygota</taxon>
        <taxon>Neoptera</taxon>
        <taxon>Endopterygota</taxon>
        <taxon>Hymenoptera</taxon>
        <taxon>Apocrita</taxon>
        <taxon>Ichneumonoidea</taxon>
        <taxon>Braconidae</taxon>
        <taxon>Euphorinae</taxon>
        <taxon>Microctonus</taxon>
    </lineage>
</organism>
<comment type="caution">
    <text evidence="6">The sequence shown here is derived from an EMBL/GenBank/DDBJ whole genome shotgun (WGS) entry which is preliminary data.</text>
</comment>
<dbReference type="EMBL" id="JAQQBS010000004">
    <property type="protein sequence ID" value="KAK0170436.1"/>
    <property type="molecule type" value="Genomic_DNA"/>
</dbReference>
<keyword evidence="2" id="KW-0963">Cytoplasm</keyword>
<dbReference type="PANTHER" id="PTHR23402">
    <property type="entry name" value="PROTEASE FAMILY C15 PYROGLUTAMYL-PEPTIDASE I-RELATED"/>
    <property type="match status" value="1"/>
</dbReference>
<evidence type="ECO:0000256" key="5">
    <source>
        <dbReference type="ARBA" id="ARBA00022807"/>
    </source>
</evidence>
<dbReference type="Pfam" id="PF01470">
    <property type="entry name" value="Peptidase_C15"/>
    <property type="match status" value="1"/>
</dbReference>
<dbReference type="PRINTS" id="PR00706">
    <property type="entry name" value="PYROGLUPTASE"/>
</dbReference>
<keyword evidence="3" id="KW-0645">Protease</keyword>
<dbReference type="AlphaFoldDB" id="A0AA39FJ72"/>
<dbReference type="PANTHER" id="PTHR23402:SF1">
    <property type="entry name" value="PYROGLUTAMYL-PEPTIDASE I"/>
    <property type="match status" value="1"/>
</dbReference>
<keyword evidence="7" id="KW-1185">Reference proteome</keyword>
<sequence>MDKIEERNIIVTGFGPFHNHTINASWQAVKALAKTSSEELKKCFKINLIIEEIPVIYDHVTDRIPQLWKEYNPLFVIHVGVSNVACCLTIEKKAHNSGYVREDVCQKYPKINDSEQCRALETEIDVENLCNILNESRICSSLVSHNAGRYLCEYTYYQSLCIGRNRTLFVHVPENKICSIDVTARGLYLIICQLIKSLSKNCLENMKLEVKKSE</sequence>
<protein>
    <recommendedName>
        <fullName evidence="8">Pyroglutamyl-peptidase 1</fullName>
    </recommendedName>
</protein>
<evidence type="ECO:0008006" key="8">
    <source>
        <dbReference type="Google" id="ProtNLM"/>
    </source>
</evidence>
<keyword evidence="5" id="KW-0788">Thiol protease</keyword>
<evidence type="ECO:0000256" key="4">
    <source>
        <dbReference type="ARBA" id="ARBA00022801"/>
    </source>
</evidence>
<dbReference type="GO" id="GO:0006508">
    <property type="term" value="P:proteolysis"/>
    <property type="evidence" value="ECO:0007669"/>
    <property type="project" value="UniProtKB-KW"/>
</dbReference>
<evidence type="ECO:0000256" key="1">
    <source>
        <dbReference type="ARBA" id="ARBA00006641"/>
    </source>
</evidence>
<accession>A0AA39FJ72</accession>
<keyword evidence="4" id="KW-0378">Hydrolase</keyword>
<evidence type="ECO:0000313" key="7">
    <source>
        <dbReference type="Proteomes" id="UP001168990"/>
    </source>
</evidence>
<dbReference type="CDD" id="cd00501">
    <property type="entry name" value="Peptidase_C15"/>
    <property type="match status" value="1"/>
</dbReference>
<name>A0AA39FJ72_9HYME</name>
<gene>
    <name evidence="6" type="ORF">PV328_010999</name>
</gene>
<evidence type="ECO:0000256" key="2">
    <source>
        <dbReference type="ARBA" id="ARBA00022490"/>
    </source>
</evidence>
<dbReference type="Proteomes" id="UP001168990">
    <property type="component" value="Unassembled WGS sequence"/>
</dbReference>
<dbReference type="InterPro" id="IPR000816">
    <property type="entry name" value="Peptidase_C15"/>
</dbReference>
<dbReference type="Gene3D" id="3.40.630.20">
    <property type="entry name" value="Peptidase C15, pyroglutamyl peptidase I-like"/>
    <property type="match status" value="1"/>
</dbReference>
<reference evidence="6" key="2">
    <citation type="submission" date="2023-03" db="EMBL/GenBank/DDBJ databases">
        <authorList>
            <person name="Inwood S.N."/>
            <person name="Skelly J.G."/>
            <person name="Guhlin J."/>
            <person name="Harrop T.W.R."/>
            <person name="Goldson S.G."/>
            <person name="Dearden P.K."/>
        </authorList>
    </citation>
    <scope>NUCLEOTIDE SEQUENCE</scope>
    <source>
        <strain evidence="6">Irish</strain>
        <tissue evidence="6">Whole body</tissue>
    </source>
</reference>
<dbReference type="SUPFAM" id="SSF53182">
    <property type="entry name" value="Pyrrolidone carboxyl peptidase (pyroglutamate aminopeptidase)"/>
    <property type="match status" value="1"/>
</dbReference>
<evidence type="ECO:0000256" key="3">
    <source>
        <dbReference type="ARBA" id="ARBA00022670"/>
    </source>
</evidence>
<proteinExistence type="inferred from homology"/>
<dbReference type="GO" id="GO:0016920">
    <property type="term" value="F:pyroglutamyl-peptidase activity"/>
    <property type="evidence" value="ECO:0007669"/>
    <property type="project" value="InterPro"/>
</dbReference>
<reference evidence="6" key="1">
    <citation type="journal article" date="2023" name="bioRxiv">
        <title>Scaffold-level genome assemblies of two parasitoid biocontrol wasps reveal the parthenogenesis mechanism and an associated novel virus.</title>
        <authorList>
            <person name="Inwood S."/>
            <person name="Skelly J."/>
            <person name="Guhlin J."/>
            <person name="Harrop T."/>
            <person name="Goldson S."/>
            <person name="Dearden P."/>
        </authorList>
    </citation>
    <scope>NUCLEOTIDE SEQUENCE</scope>
    <source>
        <strain evidence="6">Irish</strain>
        <tissue evidence="6">Whole body</tissue>
    </source>
</reference>
<dbReference type="GO" id="GO:0005829">
    <property type="term" value="C:cytosol"/>
    <property type="evidence" value="ECO:0007669"/>
    <property type="project" value="InterPro"/>
</dbReference>